<sequence>MVGVGEVIAGWDEGIPGMRVGGERWSVPPELAYESRGVANAIPPNSTLTLTVTLLAVQ</sequence>
<evidence type="ECO:0000256" key="1">
    <source>
        <dbReference type="ARBA" id="ARBA00000971"/>
    </source>
</evidence>
<evidence type="ECO:0000259" key="7">
    <source>
        <dbReference type="PROSITE" id="PS50059"/>
    </source>
</evidence>
<dbReference type="InterPro" id="IPR046357">
    <property type="entry name" value="PPIase_dom_sf"/>
</dbReference>
<dbReference type="AlphaFoldDB" id="A0A538TWH6"/>
<evidence type="ECO:0000256" key="4">
    <source>
        <dbReference type="ARBA" id="ARBA00023235"/>
    </source>
</evidence>
<dbReference type="PROSITE" id="PS50059">
    <property type="entry name" value="FKBP_PPIASE"/>
    <property type="match status" value="1"/>
</dbReference>
<evidence type="ECO:0000313" key="8">
    <source>
        <dbReference type="EMBL" id="TMQ67948.1"/>
    </source>
</evidence>
<comment type="catalytic activity">
    <reaction evidence="1 5 6">
        <text>[protein]-peptidylproline (omega=180) = [protein]-peptidylproline (omega=0)</text>
        <dbReference type="Rhea" id="RHEA:16237"/>
        <dbReference type="Rhea" id="RHEA-COMP:10747"/>
        <dbReference type="Rhea" id="RHEA-COMP:10748"/>
        <dbReference type="ChEBI" id="CHEBI:83833"/>
        <dbReference type="ChEBI" id="CHEBI:83834"/>
        <dbReference type="EC" id="5.2.1.8"/>
    </reaction>
</comment>
<evidence type="ECO:0000256" key="3">
    <source>
        <dbReference type="ARBA" id="ARBA00023110"/>
    </source>
</evidence>
<comment type="similarity">
    <text evidence="2 6">Belongs to the FKBP-type PPIase family.</text>
</comment>
<evidence type="ECO:0000256" key="5">
    <source>
        <dbReference type="PROSITE-ProRule" id="PRU00277"/>
    </source>
</evidence>
<evidence type="ECO:0000313" key="9">
    <source>
        <dbReference type="Proteomes" id="UP000316609"/>
    </source>
</evidence>
<reference evidence="8 9" key="1">
    <citation type="journal article" date="2019" name="Nat. Microbiol.">
        <title>Mediterranean grassland soil C-N compound turnover is dependent on rainfall and depth, and is mediated by genomically divergent microorganisms.</title>
        <authorList>
            <person name="Diamond S."/>
            <person name="Andeer P.F."/>
            <person name="Li Z."/>
            <person name="Crits-Christoph A."/>
            <person name="Burstein D."/>
            <person name="Anantharaman K."/>
            <person name="Lane K.R."/>
            <person name="Thomas B.C."/>
            <person name="Pan C."/>
            <person name="Northen T.R."/>
            <person name="Banfield J.F."/>
        </authorList>
    </citation>
    <scope>NUCLEOTIDE SEQUENCE [LARGE SCALE GENOMIC DNA]</scope>
    <source>
        <strain evidence="8">WS_8</strain>
    </source>
</reference>
<dbReference type="GO" id="GO:0003755">
    <property type="term" value="F:peptidyl-prolyl cis-trans isomerase activity"/>
    <property type="evidence" value="ECO:0007669"/>
    <property type="project" value="UniProtKB-UniRule"/>
</dbReference>
<dbReference type="PANTHER" id="PTHR43811:SF19">
    <property type="entry name" value="39 KDA FK506-BINDING NUCLEAR PROTEIN"/>
    <property type="match status" value="1"/>
</dbReference>
<evidence type="ECO:0000256" key="2">
    <source>
        <dbReference type="ARBA" id="ARBA00006577"/>
    </source>
</evidence>
<dbReference type="EC" id="5.2.1.8" evidence="6"/>
<dbReference type="PANTHER" id="PTHR43811">
    <property type="entry name" value="FKBP-TYPE PEPTIDYL-PROLYL CIS-TRANS ISOMERASE FKPA"/>
    <property type="match status" value="1"/>
</dbReference>
<accession>A0A538TWH6</accession>
<keyword evidence="3 5" id="KW-0697">Rotamase</keyword>
<dbReference type="Proteomes" id="UP000316609">
    <property type="component" value="Unassembled WGS sequence"/>
</dbReference>
<dbReference type="EMBL" id="VBOY01000021">
    <property type="protein sequence ID" value="TMQ67948.1"/>
    <property type="molecule type" value="Genomic_DNA"/>
</dbReference>
<keyword evidence="4 5" id="KW-0413">Isomerase</keyword>
<dbReference type="SUPFAM" id="SSF54534">
    <property type="entry name" value="FKBP-like"/>
    <property type="match status" value="1"/>
</dbReference>
<proteinExistence type="inferred from homology"/>
<feature type="domain" description="PPIase FKBP-type" evidence="7">
    <location>
        <begin position="1"/>
        <end position="58"/>
    </location>
</feature>
<dbReference type="Pfam" id="PF00254">
    <property type="entry name" value="FKBP_C"/>
    <property type="match status" value="1"/>
</dbReference>
<dbReference type="Gene3D" id="3.10.50.40">
    <property type="match status" value="1"/>
</dbReference>
<gene>
    <name evidence="8" type="ORF">E6K78_02940</name>
</gene>
<comment type="caution">
    <text evidence="8">The sequence shown here is derived from an EMBL/GenBank/DDBJ whole genome shotgun (WGS) entry which is preliminary data.</text>
</comment>
<name>A0A538TWH6_UNCEI</name>
<protein>
    <recommendedName>
        <fullName evidence="6">Peptidyl-prolyl cis-trans isomerase</fullName>
        <ecNumber evidence="6">5.2.1.8</ecNumber>
    </recommendedName>
</protein>
<dbReference type="InterPro" id="IPR001179">
    <property type="entry name" value="PPIase_FKBP_dom"/>
</dbReference>
<evidence type="ECO:0000256" key="6">
    <source>
        <dbReference type="RuleBase" id="RU003915"/>
    </source>
</evidence>
<organism evidence="8 9">
    <name type="scientific">Eiseniibacteriota bacterium</name>
    <dbReference type="NCBI Taxonomy" id="2212470"/>
    <lineage>
        <taxon>Bacteria</taxon>
        <taxon>Candidatus Eiseniibacteriota</taxon>
    </lineage>
</organism>